<dbReference type="RefSeq" id="WP_114583730.1">
    <property type="nucleotide sequence ID" value="NZ_QPMH01000029.1"/>
</dbReference>
<dbReference type="AlphaFoldDB" id="A0A369T4X3"/>
<evidence type="ECO:0000259" key="1">
    <source>
        <dbReference type="SMART" id="SM01126"/>
    </source>
</evidence>
<dbReference type="NCBIfam" id="NF033547">
    <property type="entry name" value="transpos_IS1595"/>
    <property type="match status" value="1"/>
</dbReference>
<accession>A0A369T4X3</accession>
<dbReference type="SMART" id="SM01126">
    <property type="entry name" value="DDE_Tnp_IS1595"/>
    <property type="match status" value="1"/>
</dbReference>
<protein>
    <submittedName>
        <fullName evidence="2">IS1595 family transposase</fullName>
    </submittedName>
</protein>
<dbReference type="EMBL" id="QPMH01000029">
    <property type="protein sequence ID" value="RDD60369.1"/>
    <property type="molecule type" value="Genomic_DNA"/>
</dbReference>
<evidence type="ECO:0000313" key="2">
    <source>
        <dbReference type="EMBL" id="RDD60369.1"/>
    </source>
</evidence>
<feature type="domain" description="ISXO2-like transposase" evidence="1">
    <location>
        <begin position="138"/>
        <end position="286"/>
    </location>
</feature>
<dbReference type="CDD" id="cd20335">
    <property type="entry name" value="BRcat_RBR"/>
    <property type="match status" value="1"/>
</dbReference>
<gene>
    <name evidence="2" type="ORF">DRB17_18595</name>
</gene>
<name>A0A369T4X3_9PROT</name>
<organism evidence="2 3">
    <name type="scientific">Ferruginivarius sediminum</name>
    <dbReference type="NCBI Taxonomy" id="2661937"/>
    <lineage>
        <taxon>Bacteria</taxon>
        <taxon>Pseudomonadati</taxon>
        <taxon>Pseudomonadota</taxon>
        <taxon>Alphaproteobacteria</taxon>
        <taxon>Rhodospirillales</taxon>
        <taxon>Rhodospirillaceae</taxon>
        <taxon>Ferruginivarius</taxon>
    </lineage>
</organism>
<dbReference type="InterPro" id="IPR024445">
    <property type="entry name" value="Tnp_ISXO2-like"/>
</dbReference>
<keyword evidence="3" id="KW-1185">Reference proteome</keyword>
<comment type="caution">
    <text evidence="2">The sequence shown here is derived from an EMBL/GenBank/DDBJ whole genome shotgun (WGS) entry which is preliminary data.</text>
</comment>
<proteinExistence type="predicted"/>
<evidence type="ECO:0000313" key="3">
    <source>
        <dbReference type="Proteomes" id="UP000253941"/>
    </source>
</evidence>
<dbReference type="Pfam" id="PF12762">
    <property type="entry name" value="DDE_Tnp_IS1595"/>
    <property type="match status" value="1"/>
</dbReference>
<dbReference type="Proteomes" id="UP000253941">
    <property type="component" value="Unassembled WGS sequence"/>
</dbReference>
<sequence>MAQHFLLSAQARTLSVAKVARMSDDEARATFRAIRRAETDGEPFCPRRGCLAVYEYASRPIFKCKGCGHQFSDTSSTIFASRKPALRDYLLAIALFVNSAKGMAALQLSRDLDVQYKTVFVLAHKLREAVSAEATDAKLSGEVEIEGAYFGGSIRKENKAEERVNRRKKEYQQTGKRRSGVVMRERTGRALPFVFRGEDDSVPTIRERDLDGAHVFADEASGWDELHAYYNTSRINHSIAFSDDGVCTNQAESYFARLRCAEIGTHHHISGRYLHAYATEMAWRENYRREPNGALYQLVASSVMAHPLSRQWSGYWQRAAC</sequence>
<reference evidence="2 3" key="1">
    <citation type="submission" date="2018-07" db="EMBL/GenBank/DDBJ databases">
        <title>Venubactetium sediminum gen. nov., sp. nov., isolated from a marine solar saltern.</title>
        <authorList>
            <person name="Wang S."/>
        </authorList>
    </citation>
    <scope>NUCLEOTIDE SEQUENCE [LARGE SCALE GENOMIC DNA]</scope>
    <source>
        <strain evidence="2 3">WD2A32</strain>
    </source>
</reference>